<evidence type="ECO:0000313" key="1">
    <source>
        <dbReference type="EMBL" id="KAH9767086.1"/>
    </source>
</evidence>
<dbReference type="Proteomes" id="UP000829398">
    <property type="component" value="Chromosome 4"/>
</dbReference>
<comment type="caution">
    <text evidence="1">The sequence shown here is derived from an EMBL/GenBank/DDBJ whole genome shotgun (WGS) entry which is preliminary data.</text>
</comment>
<keyword evidence="2" id="KW-1185">Reference proteome</keyword>
<dbReference type="EMBL" id="CM039173">
    <property type="protein sequence ID" value="KAH9767086.1"/>
    <property type="molecule type" value="Genomic_DNA"/>
</dbReference>
<name>A0ACB8L0X9_CITSI</name>
<accession>A0ACB8L0X9</accession>
<organism evidence="1 2">
    <name type="scientific">Citrus sinensis</name>
    <name type="common">Sweet orange</name>
    <name type="synonym">Citrus aurantium var. sinensis</name>
    <dbReference type="NCBI Taxonomy" id="2711"/>
    <lineage>
        <taxon>Eukaryota</taxon>
        <taxon>Viridiplantae</taxon>
        <taxon>Streptophyta</taxon>
        <taxon>Embryophyta</taxon>
        <taxon>Tracheophyta</taxon>
        <taxon>Spermatophyta</taxon>
        <taxon>Magnoliopsida</taxon>
        <taxon>eudicotyledons</taxon>
        <taxon>Gunneridae</taxon>
        <taxon>Pentapetalae</taxon>
        <taxon>rosids</taxon>
        <taxon>malvids</taxon>
        <taxon>Sapindales</taxon>
        <taxon>Rutaceae</taxon>
        <taxon>Aurantioideae</taxon>
        <taxon>Citrus</taxon>
    </lineage>
</organism>
<reference evidence="2" key="1">
    <citation type="journal article" date="2023" name="Hortic. Res.">
        <title>A chromosome-level phased genome enabling allele-level studies in sweet orange: a case study on citrus Huanglongbing tolerance.</title>
        <authorList>
            <person name="Wu B."/>
            <person name="Yu Q."/>
            <person name="Deng Z."/>
            <person name="Duan Y."/>
            <person name="Luo F."/>
            <person name="Gmitter F. Jr."/>
        </authorList>
    </citation>
    <scope>NUCLEOTIDE SEQUENCE [LARGE SCALE GENOMIC DNA]</scope>
    <source>
        <strain evidence="2">cv. Valencia</strain>
    </source>
</reference>
<protein>
    <submittedName>
        <fullName evidence="1">Protein EARLY FLOWERING 4</fullName>
    </submittedName>
</protein>
<gene>
    <name evidence="1" type="ORF">KPL71_011154</name>
</gene>
<sequence length="228" mass="25699">MTPLGSSSSAGESSMDNTSNTTITTNPTVKHKLKQARRNPPITLNNKRKNSGLEDEEQPEEECDPEAWQSFNTSFGQVQSVLDRNRVLIQQVNENHLSKIPDNMVKNVGLIQELNGNISKVVSLYSDLSTNFSRAFHQRNKDDDGRMYSQVIYASWGWLFTMRRMTCWKGLLSPLELGDVNEDYRFIFELNVSRLQQGESIDCCLSSVKAAAPSLVLGMFFLVIIVLS</sequence>
<evidence type="ECO:0000313" key="2">
    <source>
        <dbReference type="Proteomes" id="UP000829398"/>
    </source>
</evidence>
<proteinExistence type="predicted"/>